<dbReference type="InterPro" id="IPR000788">
    <property type="entry name" value="RNR_lg_C"/>
</dbReference>
<dbReference type="Pfam" id="PF12637">
    <property type="entry name" value="TSCPD"/>
    <property type="match status" value="1"/>
</dbReference>
<keyword evidence="6 14" id="KW-0237">DNA synthesis</keyword>
<evidence type="ECO:0000256" key="4">
    <source>
        <dbReference type="ARBA" id="ARBA00014409"/>
    </source>
</evidence>
<dbReference type="PANTHER" id="PTHR43371">
    <property type="entry name" value="VITAMIN B12-DEPENDENT RIBONUCLEOTIDE REDUCTASE"/>
    <property type="match status" value="1"/>
</dbReference>
<evidence type="ECO:0000256" key="8">
    <source>
        <dbReference type="ARBA" id="ARBA00023002"/>
    </source>
</evidence>
<dbReference type="GO" id="GO:0004748">
    <property type="term" value="F:ribonucleoside-diphosphate reductase activity, thioredoxin disulfide as acceptor"/>
    <property type="evidence" value="ECO:0007669"/>
    <property type="project" value="UniProtKB-EC"/>
</dbReference>
<evidence type="ECO:0000259" key="16">
    <source>
        <dbReference type="Pfam" id="PF00317"/>
    </source>
</evidence>
<evidence type="ECO:0000256" key="6">
    <source>
        <dbReference type="ARBA" id="ARBA00022634"/>
    </source>
</evidence>
<evidence type="ECO:0000313" key="20">
    <source>
        <dbReference type="Proteomes" id="UP000176952"/>
    </source>
</evidence>
<dbReference type="NCBIfam" id="TIGR02504">
    <property type="entry name" value="NrdJ_Z"/>
    <property type="match status" value="1"/>
</dbReference>
<feature type="domain" description="Ribonucleotide reductase large subunit C-terminal" evidence="17">
    <location>
        <begin position="142"/>
        <end position="623"/>
    </location>
</feature>
<dbReference type="Pfam" id="PF02867">
    <property type="entry name" value="Ribonuc_red_lgC"/>
    <property type="match status" value="1"/>
</dbReference>
<dbReference type="Gene3D" id="3.20.70.20">
    <property type="match status" value="1"/>
</dbReference>
<name>A0A1G2B4Q4_9BACT</name>
<dbReference type="EC" id="1.17.4.1" evidence="3 14"/>
<evidence type="ECO:0000256" key="14">
    <source>
        <dbReference type="RuleBase" id="RU364064"/>
    </source>
</evidence>
<reference evidence="19 20" key="1">
    <citation type="journal article" date="2016" name="Nat. Commun.">
        <title>Thousands of microbial genomes shed light on interconnected biogeochemical processes in an aquifer system.</title>
        <authorList>
            <person name="Anantharaman K."/>
            <person name="Brown C.T."/>
            <person name="Hug L.A."/>
            <person name="Sharon I."/>
            <person name="Castelle C.J."/>
            <person name="Probst A.J."/>
            <person name="Thomas B.C."/>
            <person name="Singh A."/>
            <person name="Wilkins M.J."/>
            <person name="Karaoz U."/>
            <person name="Brodie E.L."/>
            <person name="Williams K.H."/>
            <person name="Hubbard S.S."/>
            <person name="Banfield J.F."/>
        </authorList>
    </citation>
    <scope>NUCLEOTIDE SEQUENCE [LARGE SCALE GENOMIC DNA]</scope>
</reference>
<evidence type="ECO:0000256" key="11">
    <source>
        <dbReference type="ARBA" id="ARBA00023285"/>
    </source>
</evidence>
<organism evidence="19 20">
    <name type="scientific">Candidatus Kerfeldbacteria bacterium RIFCSPHIGHO2_12_FULL_48_17</name>
    <dbReference type="NCBI Taxonomy" id="1798542"/>
    <lineage>
        <taxon>Bacteria</taxon>
        <taxon>Candidatus Kerfeldiibacteriota</taxon>
    </lineage>
</organism>
<keyword evidence="7 14" id="KW-0547">Nucleotide-binding</keyword>
<evidence type="ECO:0000256" key="7">
    <source>
        <dbReference type="ARBA" id="ARBA00022741"/>
    </source>
</evidence>
<dbReference type="GO" id="GO:0009263">
    <property type="term" value="P:deoxyribonucleotide biosynthetic process"/>
    <property type="evidence" value="ECO:0007669"/>
    <property type="project" value="UniProtKB-KW"/>
</dbReference>
<keyword evidence="8 14" id="KW-0560">Oxidoreductase</keyword>
<evidence type="ECO:0000256" key="5">
    <source>
        <dbReference type="ARBA" id="ARBA00022628"/>
    </source>
</evidence>
<evidence type="ECO:0000256" key="10">
    <source>
        <dbReference type="ARBA" id="ARBA00023157"/>
    </source>
</evidence>
<dbReference type="Pfam" id="PF00317">
    <property type="entry name" value="Ribonuc_red_lgN"/>
    <property type="match status" value="1"/>
</dbReference>
<evidence type="ECO:0000259" key="18">
    <source>
        <dbReference type="Pfam" id="PF12637"/>
    </source>
</evidence>
<comment type="function">
    <text evidence="12 14">Catalyzes the reduction of ribonucleotides to deoxyribonucleotides. May function to provide a pool of deoxyribonucleotide precursors for DNA repair during oxygen limitation and/or for immediate growth after restoration of oxygen.</text>
</comment>
<keyword evidence="9" id="KW-0215">Deoxyribonucleotide synthesis</keyword>
<evidence type="ECO:0000256" key="9">
    <source>
        <dbReference type="ARBA" id="ARBA00023116"/>
    </source>
</evidence>
<evidence type="ECO:0000256" key="12">
    <source>
        <dbReference type="ARBA" id="ARBA00025437"/>
    </source>
</evidence>
<dbReference type="Proteomes" id="UP000176952">
    <property type="component" value="Unassembled WGS sequence"/>
</dbReference>
<dbReference type="SUPFAM" id="SSF51998">
    <property type="entry name" value="PFL-like glycyl radical enzymes"/>
    <property type="match status" value="1"/>
</dbReference>
<evidence type="ECO:0000256" key="3">
    <source>
        <dbReference type="ARBA" id="ARBA00012274"/>
    </source>
</evidence>
<evidence type="ECO:0000256" key="2">
    <source>
        <dbReference type="ARBA" id="ARBA00007405"/>
    </source>
</evidence>
<proteinExistence type="inferred from homology"/>
<feature type="domain" description="Ribonucleotide reductase large subunit N-terminal" evidence="16">
    <location>
        <begin position="78"/>
        <end position="135"/>
    </location>
</feature>
<dbReference type="GO" id="GO:0071897">
    <property type="term" value="P:DNA biosynthetic process"/>
    <property type="evidence" value="ECO:0007669"/>
    <property type="project" value="UniProtKB-KW"/>
</dbReference>
<accession>A0A1G2B4Q4</accession>
<evidence type="ECO:0000256" key="15">
    <source>
        <dbReference type="SAM" id="MobiDB-lite"/>
    </source>
</evidence>
<evidence type="ECO:0000313" key="19">
    <source>
        <dbReference type="EMBL" id="OGY83696.1"/>
    </source>
</evidence>
<dbReference type="InterPro" id="IPR050862">
    <property type="entry name" value="RdRp_reductase_class-2"/>
</dbReference>
<comment type="catalytic activity">
    <reaction evidence="13 14">
        <text>a 2'-deoxyribonucleoside 5'-diphosphate + [thioredoxin]-disulfide + H2O = a ribonucleoside 5'-diphosphate + [thioredoxin]-dithiol</text>
        <dbReference type="Rhea" id="RHEA:23252"/>
        <dbReference type="Rhea" id="RHEA-COMP:10698"/>
        <dbReference type="Rhea" id="RHEA-COMP:10700"/>
        <dbReference type="ChEBI" id="CHEBI:15377"/>
        <dbReference type="ChEBI" id="CHEBI:29950"/>
        <dbReference type="ChEBI" id="CHEBI:50058"/>
        <dbReference type="ChEBI" id="CHEBI:57930"/>
        <dbReference type="ChEBI" id="CHEBI:73316"/>
        <dbReference type="EC" id="1.17.4.1"/>
    </reaction>
</comment>
<dbReference type="PANTHER" id="PTHR43371:SF1">
    <property type="entry name" value="RIBONUCLEOSIDE-DIPHOSPHATE REDUCTASE"/>
    <property type="match status" value="1"/>
</dbReference>
<dbReference type="InterPro" id="IPR013509">
    <property type="entry name" value="RNR_lsu_N"/>
</dbReference>
<comment type="similarity">
    <text evidence="2 14">Belongs to the ribonucleoside diphosphate reductase class-2 family.</text>
</comment>
<dbReference type="InterPro" id="IPR013344">
    <property type="entry name" value="RNR_NrdJ/NrdZ"/>
</dbReference>
<evidence type="ECO:0000256" key="1">
    <source>
        <dbReference type="ARBA" id="ARBA00001922"/>
    </source>
</evidence>
<dbReference type="PRINTS" id="PR01183">
    <property type="entry name" value="RIBORDTASEM1"/>
</dbReference>
<evidence type="ECO:0000259" key="17">
    <source>
        <dbReference type="Pfam" id="PF02867"/>
    </source>
</evidence>
<sequence length="900" mass="100173">MLKNPLSDLGEKIFLDRYAVKDQDRKDIRPGDKVIVCVDTKTGQREVGHVLELLRDNVIKVELKDKTIVEREKEQIDKPLETEPEQLVRRVARGLADVEQSPAKKKEWTKNFEWALNDWKFVPAGRILAAAGTDQALTFYNCYVIPSPKDSRRGILDTLYQMTEIMSRGGGVGINLSSLRPKYAYVKGVNGRSSGSVSWGALYSFVTGLIEQGGSRRGALMLILDDWHPDLLDFIQVKEDMGKITNANLSLGISDAFMEAVAKDADWEFLFPDTKDPEYDTVWNGDMQAWKARGGKVRVIKKVKAREVWERVIASAWKSAEPGLWFKERSNKMSNSWYFSSLICTNPCGEQALPGWGVCNLGHVNLARFANQAGTDVQWDDLGRTVRYAVRFLDNVIDGTMYFFEENERQQKSERRIGMGTIGLAELLIRLGIRYGSAESALFMDKLFKFIAVEAYKMSSEIAQEKGSFSQFDADKFLQSGFMKGMPEDIREQIRKDGMRNVTVITQAPTGTVATMVGTSTGIEPFYSWSYFRKSRLGLHEESVDVVKEWKANHPDAKTLPSYFASAMDLKPEEHARVQGAIQRWVDSSISKTSNLPHSYTKEQVGEFYRLLYDLGCKGGTVYRDGSRDEQVLMSTAEGKKLQDEQTGTQAVPVAVAAAGGVQKVPALVPRVRPDRMHGITYNVRTGYGSLFVTINHDEERKPFEVFATIGKAGGFFAAKSEAICRLTSLALRSGVSAESIIDQLKGIRGPIPYWRKQGMILSIPDAIAQVLEEDIRQHQQMQMDLKKPETAEKTAETPVEQTDELKAVQFLEAETQEQTAEIVTTSVTQVEVASSGASAFYQATTSSSTSLEGNGAQSLPRSSSLANSGLVPQCPQCSNILELTEGCMTCRSCGYSKCG</sequence>
<evidence type="ECO:0000256" key="13">
    <source>
        <dbReference type="ARBA" id="ARBA00047754"/>
    </source>
</evidence>
<dbReference type="CDD" id="cd02888">
    <property type="entry name" value="RNR_II_dimer"/>
    <property type="match status" value="1"/>
</dbReference>
<keyword evidence="5 14" id="KW-0846">Cobalamin</keyword>
<dbReference type="GO" id="GO:0031419">
    <property type="term" value="F:cobalamin binding"/>
    <property type="evidence" value="ECO:0007669"/>
    <property type="project" value="UniProtKB-KW"/>
</dbReference>
<dbReference type="GO" id="GO:0005524">
    <property type="term" value="F:ATP binding"/>
    <property type="evidence" value="ECO:0007669"/>
    <property type="project" value="InterPro"/>
</dbReference>
<gene>
    <name evidence="19" type="ORF">A3F54_04915</name>
</gene>
<dbReference type="STRING" id="1798542.A3F54_04915"/>
<feature type="domain" description="TSCPD" evidence="18">
    <location>
        <begin position="671"/>
        <end position="775"/>
    </location>
</feature>
<dbReference type="AlphaFoldDB" id="A0A1G2B4Q4"/>
<keyword evidence="10" id="KW-1015">Disulfide bond</keyword>
<keyword evidence="11 14" id="KW-0170">Cobalt</keyword>
<dbReference type="EMBL" id="MHKD01000019">
    <property type="protein sequence ID" value="OGY83696.1"/>
    <property type="molecule type" value="Genomic_DNA"/>
</dbReference>
<dbReference type="InterPro" id="IPR024434">
    <property type="entry name" value="TSCPD_dom"/>
</dbReference>
<feature type="region of interest" description="Disordered" evidence="15">
    <location>
        <begin position="847"/>
        <end position="866"/>
    </location>
</feature>
<protein>
    <recommendedName>
        <fullName evidence="4 14">Vitamin B12-dependent ribonucleotide reductase</fullName>
        <ecNumber evidence="3 14">1.17.4.1</ecNumber>
    </recommendedName>
</protein>
<comment type="caution">
    <text evidence="19">The sequence shown here is derived from an EMBL/GenBank/DDBJ whole genome shotgun (WGS) entry which is preliminary data.</text>
</comment>
<comment type="cofactor">
    <cofactor evidence="1 14">
        <name>adenosylcob(III)alamin</name>
        <dbReference type="ChEBI" id="CHEBI:18408"/>
    </cofactor>
</comment>